<accession>A0A1I1PZE9</accession>
<dbReference type="Pfam" id="PF21866">
    <property type="entry name" value="DUF6915"/>
    <property type="match status" value="1"/>
</dbReference>
<dbReference type="OrthoDB" id="68427at2"/>
<dbReference type="AlphaFoldDB" id="A0A1I1PZE9"/>
<proteinExistence type="predicted"/>
<dbReference type="STRING" id="441112.SAMN04488094_11755"/>
<feature type="domain" description="DUF6915" evidence="1">
    <location>
        <begin position="2"/>
        <end position="34"/>
    </location>
</feature>
<evidence type="ECO:0000313" key="2">
    <source>
        <dbReference type="EMBL" id="SFD15115.1"/>
    </source>
</evidence>
<keyword evidence="3" id="KW-1185">Reference proteome</keyword>
<dbReference type="Proteomes" id="UP000198728">
    <property type="component" value="Unassembled WGS sequence"/>
</dbReference>
<name>A0A1I1PZE9_9RHOB</name>
<protein>
    <recommendedName>
        <fullName evidence="1">DUF6915 domain-containing protein</fullName>
    </recommendedName>
</protein>
<organism evidence="2 3">
    <name type="scientific">Tropicimonas isoalkanivorans</name>
    <dbReference type="NCBI Taxonomy" id="441112"/>
    <lineage>
        <taxon>Bacteria</taxon>
        <taxon>Pseudomonadati</taxon>
        <taxon>Pseudomonadota</taxon>
        <taxon>Alphaproteobacteria</taxon>
        <taxon>Rhodobacterales</taxon>
        <taxon>Roseobacteraceae</taxon>
        <taxon>Tropicimonas</taxon>
    </lineage>
</organism>
<evidence type="ECO:0000259" key="1">
    <source>
        <dbReference type="Pfam" id="PF21866"/>
    </source>
</evidence>
<reference evidence="2 3" key="1">
    <citation type="submission" date="2016-10" db="EMBL/GenBank/DDBJ databases">
        <authorList>
            <person name="de Groot N.N."/>
        </authorList>
    </citation>
    <scope>NUCLEOTIDE SEQUENCE [LARGE SCALE GENOMIC DNA]</scope>
    <source>
        <strain evidence="2 3">DSM 19548</strain>
    </source>
</reference>
<dbReference type="EMBL" id="FOLG01000017">
    <property type="protein sequence ID" value="SFD15115.1"/>
    <property type="molecule type" value="Genomic_DNA"/>
</dbReference>
<dbReference type="InterPro" id="IPR054061">
    <property type="entry name" value="DUF6915"/>
</dbReference>
<sequence length="111" mass="12713">MAHPYHHALSSVKKWGGTVEDYLAVHSWFDVIRTIKLFLFSRPGFVVVVHRRGPAARVARIRAQRSGRRGGPCGLPRHFPCRFDRLPDLLGRVCDWLAQFHEKLFDAGSYS</sequence>
<evidence type="ECO:0000313" key="3">
    <source>
        <dbReference type="Proteomes" id="UP000198728"/>
    </source>
</evidence>
<gene>
    <name evidence="2" type="ORF">SAMN04488094_11755</name>
</gene>